<keyword evidence="2" id="KW-0812">Transmembrane</keyword>
<dbReference type="Proteomes" id="UP001230220">
    <property type="component" value="Unassembled WGS sequence"/>
</dbReference>
<organism evidence="4 5">
    <name type="scientific">Breznakia pachnodae</name>
    <dbReference type="NCBI Taxonomy" id="265178"/>
    <lineage>
        <taxon>Bacteria</taxon>
        <taxon>Bacillati</taxon>
        <taxon>Bacillota</taxon>
        <taxon>Erysipelotrichia</taxon>
        <taxon>Erysipelotrichales</taxon>
        <taxon>Erysipelotrichaceae</taxon>
        <taxon>Breznakia</taxon>
    </lineage>
</organism>
<dbReference type="CDD" id="cd00093">
    <property type="entry name" value="HTH_XRE"/>
    <property type="match status" value="1"/>
</dbReference>
<dbReference type="PANTHER" id="PTHR46558">
    <property type="entry name" value="TRACRIPTIONAL REGULATORY PROTEIN-RELATED-RELATED"/>
    <property type="match status" value="1"/>
</dbReference>
<evidence type="ECO:0000313" key="5">
    <source>
        <dbReference type="Proteomes" id="UP001230220"/>
    </source>
</evidence>
<dbReference type="PROSITE" id="PS50943">
    <property type="entry name" value="HTH_CROC1"/>
    <property type="match status" value="1"/>
</dbReference>
<feature type="domain" description="HTH cro/C1-type" evidence="3">
    <location>
        <begin position="7"/>
        <end position="61"/>
    </location>
</feature>
<keyword evidence="5" id="KW-1185">Reference proteome</keyword>
<dbReference type="SMART" id="SM00530">
    <property type="entry name" value="HTH_XRE"/>
    <property type="match status" value="1"/>
</dbReference>
<evidence type="ECO:0000313" key="4">
    <source>
        <dbReference type="EMBL" id="MDQ0359960.1"/>
    </source>
</evidence>
<keyword evidence="2" id="KW-1133">Transmembrane helix</keyword>
<comment type="caution">
    <text evidence="4">The sequence shown here is derived from an EMBL/GenBank/DDBJ whole genome shotgun (WGS) entry which is preliminary data.</text>
</comment>
<dbReference type="SUPFAM" id="SSF47413">
    <property type="entry name" value="lambda repressor-like DNA-binding domains"/>
    <property type="match status" value="1"/>
</dbReference>
<protein>
    <submittedName>
        <fullName evidence="4">Transcriptional regulator with XRE-family HTH domain</fullName>
    </submittedName>
</protein>
<keyword evidence="2" id="KW-0472">Membrane</keyword>
<gene>
    <name evidence="4" type="ORF">J2S15_000691</name>
</gene>
<keyword evidence="1" id="KW-0238">DNA-binding</keyword>
<accession>A0ABU0E087</accession>
<dbReference type="EMBL" id="JAUSUR010000001">
    <property type="protein sequence ID" value="MDQ0359960.1"/>
    <property type="molecule type" value="Genomic_DNA"/>
</dbReference>
<evidence type="ECO:0000259" key="3">
    <source>
        <dbReference type="PROSITE" id="PS50943"/>
    </source>
</evidence>
<dbReference type="InterPro" id="IPR010982">
    <property type="entry name" value="Lambda_DNA-bd_dom_sf"/>
</dbReference>
<dbReference type="Pfam" id="PF01381">
    <property type="entry name" value="HTH_3"/>
    <property type="match status" value="1"/>
</dbReference>
<feature type="transmembrane region" description="Helical" evidence="2">
    <location>
        <begin position="108"/>
        <end position="130"/>
    </location>
</feature>
<name>A0ABU0E087_9FIRM</name>
<feature type="transmembrane region" description="Helical" evidence="2">
    <location>
        <begin position="79"/>
        <end position="102"/>
    </location>
</feature>
<dbReference type="Gene3D" id="1.10.260.40">
    <property type="entry name" value="lambda repressor-like DNA-binding domains"/>
    <property type="match status" value="1"/>
</dbReference>
<reference evidence="4 5" key="1">
    <citation type="submission" date="2023-07" db="EMBL/GenBank/DDBJ databases">
        <title>Genomic Encyclopedia of Type Strains, Phase IV (KMG-IV): sequencing the most valuable type-strain genomes for metagenomic binning, comparative biology and taxonomic classification.</title>
        <authorList>
            <person name="Goeker M."/>
        </authorList>
    </citation>
    <scope>NUCLEOTIDE SEQUENCE [LARGE SCALE GENOMIC DNA]</scope>
    <source>
        <strain evidence="4 5">DSM 16784</strain>
    </source>
</reference>
<evidence type="ECO:0000256" key="2">
    <source>
        <dbReference type="SAM" id="Phobius"/>
    </source>
</evidence>
<feature type="transmembrane region" description="Helical" evidence="2">
    <location>
        <begin position="142"/>
        <end position="161"/>
    </location>
</feature>
<evidence type="ECO:0000256" key="1">
    <source>
        <dbReference type="ARBA" id="ARBA00023125"/>
    </source>
</evidence>
<feature type="transmembrane region" description="Helical" evidence="2">
    <location>
        <begin position="173"/>
        <end position="197"/>
    </location>
</feature>
<sequence>MNISDRIQALRKAKGISQEELADQIGVSRQAVSKWESEQSIPDIDKIIILSEYFEVTTDYLLKGIEEVKSDNKNAQSNAYIFVIVATVFNFIGLIFGCATWYEDQTPMAIVIGLIIMAVGCLAYGVGSINSTPQTRKPANQHFWLINIWLLSFMPVFFLYNMMFSGTSAPYPILMASVTSVVIPGFIYLIICIAVILKVKSKKMK</sequence>
<proteinExistence type="predicted"/>
<dbReference type="InterPro" id="IPR001387">
    <property type="entry name" value="Cro/C1-type_HTH"/>
</dbReference>
<dbReference type="RefSeq" id="WP_307405511.1">
    <property type="nucleotide sequence ID" value="NZ_JAUSUR010000001.1"/>
</dbReference>
<dbReference type="PANTHER" id="PTHR46558:SF11">
    <property type="entry name" value="HTH-TYPE TRANSCRIPTIONAL REGULATOR XRE"/>
    <property type="match status" value="1"/>
</dbReference>